<evidence type="ECO:0000313" key="5">
    <source>
        <dbReference type="Proteomes" id="UP000284476"/>
    </source>
</evidence>
<keyword evidence="2" id="KW-0521">NADP</keyword>
<dbReference type="AlphaFoldDB" id="A0A443J9L0"/>
<evidence type="ECO:0000313" key="4">
    <source>
        <dbReference type="EMBL" id="RWR17178.1"/>
    </source>
</evidence>
<comment type="caution">
    <text evidence="4">The sequence shown here is derived from an EMBL/GenBank/DDBJ whole genome shotgun (WGS) entry which is preliminary data.</text>
</comment>
<comment type="similarity">
    <text evidence="1">Belongs to the short-chain dehydrogenases/reductases (SDR) family.</text>
</comment>
<dbReference type="GO" id="GO:0016491">
    <property type="term" value="F:oxidoreductase activity"/>
    <property type="evidence" value="ECO:0007669"/>
    <property type="project" value="UniProtKB-KW"/>
</dbReference>
<protein>
    <submittedName>
        <fullName evidence="4">SDR family NAD(P)-dependent oxidoreductase</fullName>
    </submittedName>
</protein>
<proteinExistence type="inferred from homology"/>
<reference evidence="4 5" key="2">
    <citation type="submission" date="2019-01" db="EMBL/GenBank/DDBJ databases">
        <authorList>
            <person name="Li Y."/>
        </authorList>
    </citation>
    <scope>NUCLEOTIDE SEQUENCE [LARGE SCALE GENOMIC DNA]</scope>
    <source>
        <strain evidence="4 5">SK2B-1</strain>
    </source>
</reference>
<dbReference type="Gene3D" id="3.40.50.720">
    <property type="entry name" value="NAD(P)-binding Rossmann-like Domain"/>
    <property type="match status" value="1"/>
</dbReference>
<dbReference type="PRINTS" id="PR00081">
    <property type="entry name" value="GDHRDH"/>
</dbReference>
<sequence length="337" mass="35727">MSNQSPLGTGFGRASTTSDVIKGIDLRGKIAIVTGANAGLGQETARTLAGAGAHVIAAVRDVKNAQRALAGVDGLEFDTLDLIDSKSIAAFAERFLASGRALDILVNNAGIFCRPFALDSRGIESHFAVNHLGHFELTTRLWPALVKANDARVVTVSSLAHRIAPVSFEDINFERREYQPILGYAQSKTANALFAVELDHRGRDQGVRAFAVHPGVIVETDIIDHLSDDEKHAIGEWTPDGRPVIDPASGYKSIPQGAATAVWCATSPLLEGLGGVYCESSDIAPVVSPELVASWGGIAADPSHPAGVMPHAIDPVAAERLWTLSEELTDTRLSQSE</sequence>
<dbReference type="Proteomes" id="UP000284476">
    <property type="component" value="Unassembled WGS sequence"/>
</dbReference>
<dbReference type="PANTHER" id="PTHR24320:SF282">
    <property type="entry name" value="WW DOMAIN-CONTAINING OXIDOREDUCTASE"/>
    <property type="match status" value="1"/>
</dbReference>
<dbReference type="Pfam" id="PF00106">
    <property type="entry name" value="adh_short"/>
    <property type="match status" value="1"/>
</dbReference>
<reference evidence="4 5" key="1">
    <citation type="submission" date="2019-01" db="EMBL/GenBank/DDBJ databases">
        <title>Sinorhodobacter populi sp. nov. isolated from the symptomatic bark tissue of Populus euramericana canker.</title>
        <authorList>
            <person name="Xu G."/>
        </authorList>
    </citation>
    <scope>NUCLEOTIDE SEQUENCE [LARGE SCALE GENOMIC DNA]</scope>
    <source>
        <strain evidence="4 5">SK2B-1</strain>
    </source>
</reference>
<evidence type="ECO:0000256" key="3">
    <source>
        <dbReference type="ARBA" id="ARBA00023002"/>
    </source>
</evidence>
<dbReference type="EMBL" id="SAUZ01000031">
    <property type="protein sequence ID" value="RWR17178.1"/>
    <property type="molecule type" value="Genomic_DNA"/>
</dbReference>
<dbReference type="RefSeq" id="WP_128210256.1">
    <property type="nucleotide sequence ID" value="NZ_JBHRSO010000004.1"/>
</dbReference>
<dbReference type="PANTHER" id="PTHR24320">
    <property type="entry name" value="RETINOL DEHYDROGENASE"/>
    <property type="match status" value="1"/>
</dbReference>
<dbReference type="InterPro" id="IPR036291">
    <property type="entry name" value="NAD(P)-bd_dom_sf"/>
</dbReference>
<dbReference type="SUPFAM" id="SSF51735">
    <property type="entry name" value="NAD(P)-binding Rossmann-fold domains"/>
    <property type="match status" value="1"/>
</dbReference>
<name>A0A443J9L0_9RHOB</name>
<dbReference type="InterPro" id="IPR002347">
    <property type="entry name" value="SDR_fam"/>
</dbReference>
<evidence type="ECO:0000256" key="2">
    <source>
        <dbReference type="ARBA" id="ARBA00022857"/>
    </source>
</evidence>
<accession>A0A443J9L0</accession>
<organism evidence="4 5">
    <name type="scientific">Paenirhodobacter populi</name>
    <dbReference type="NCBI Taxonomy" id="2306993"/>
    <lineage>
        <taxon>Bacteria</taxon>
        <taxon>Pseudomonadati</taxon>
        <taxon>Pseudomonadota</taxon>
        <taxon>Alphaproteobacteria</taxon>
        <taxon>Rhodobacterales</taxon>
        <taxon>Rhodobacter group</taxon>
        <taxon>Paenirhodobacter</taxon>
    </lineage>
</organism>
<evidence type="ECO:0000256" key="1">
    <source>
        <dbReference type="ARBA" id="ARBA00006484"/>
    </source>
</evidence>
<keyword evidence="3" id="KW-0560">Oxidoreductase</keyword>
<gene>
    <name evidence="4" type="ORF">D2T30_19875</name>
</gene>